<dbReference type="AlphaFoldDB" id="A0A9P5PW78"/>
<keyword evidence="2" id="KW-1185">Reference proteome</keyword>
<dbReference type="Proteomes" id="UP000772434">
    <property type="component" value="Unassembled WGS sequence"/>
</dbReference>
<evidence type="ECO:0000313" key="1">
    <source>
        <dbReference type="EMBL" id="KAF9073626.1"/>
    </source>
</evidence>
<protein>
    <recommendedName>
        <fullName evidence="3">F-box domain-containing protein</fullName>
    </recommendedName>
</protein>
<dbReference type="EMBL" id="JADNRY010000017">
    <property type="protein sequence ID" value="KAF9073626.1"/>
    <property type="molecule type" value="Genomic_DNA"/>
</dbReference>
<dbReference type="OrthoDB" id="2844577at2759"/>
<gene>
    <name evidence="1" type="ORF">BDP27DRAFT_287635</name>
</gene>
<evidence type="ECO:0008006" key="3">
    <source>
        <dbReference type="Google" id="ProtNLM"/>
    </source>
</evidence>
<proteinExistence type="predicted"/>
<evidence type="ECO:0000313" key="2">
    <source>
        <dbReference type="Proteomes" id="UP000772434"/>
    </source>
</evidence>
<accession>A0A9P5PW78</accession>
<comment type="caution">
    <text evidence="1">The sequence shown here is derived from an EMBL/GenBank/DDBJ whole genome shotgun (WGS) entry which is preliminary data.</text>
</comment>
<organism evidence="1 2">
    <name type="scientific">Rhodocollybia butyracea</name>
    <dbReference type="NCBI Taxonomy" id="206335"/>
    <lineage>
        <taxon>Eukaryota</taxon>
        <taxon>Fungi</taxon>
        <taxon>Dikarya</taxon>
        <taxon>Basidiomycota</taxon>
        <taxon>Agaricomycotina</taxon>
        <taxon>Agaricomycetes</taxon>
        <taxon>Agaricomycetidae</taxon>
        <taxon>Agaricales</taxon>
        <taxon>Marasmiineae</taxon>
        <taxon>Omphalotaceae</taxon>
        <taxon>Rhodocollybia</taxon>
    </lineage>
</organism>
<reference evidence="1" key="1">
    <citation type="submission" date="2020-11" db="EMBL/GenBank/DDBJ databases">
        <authorList>
            <consortium name="DOE Joint Genome Institute"/>
            <person name="Ahrendt S."/>
            <person name="Riley R."/>
            <person name="Andreopoulos W."/>
            <person name="Labutti K."/>
            <person name="Pangilinan J."/>
            <person name="Ruiz-Duenas F.J."/>
            <person name="Barrasa J.M."/>
            <person name="Sanchez-Garcia M."/>
            <person name="Camarero S."/>
            <person name="Miyauchi S."/>
            <person name="Serrano A."/>
            <person name="Linde D."/>
            <person name="Babiker R."/>
            <person name="Drula E."/>
            <person name="Ayuso-Fernandez I."/>
            <person name="Pacheco R."/>
            <person name="Padilla G."/>
            <person name="Ferreira P."/>
            <person name="Barriuso J."/>
            <person name="Kellner H."/>
            <person name="Castanera R."/>
            <person name="Alfaro M."/>
            <person name="Ramirez L."/>
            <person name="Pisabarro A.G."/>
            <person name="Kuo A."/>
            <person name="Tritt A."/>
            <person name="Lipzen A."/>
            <person name="He G."/>
            <person name="Yan M."/>
            <person name="Ng V."/>
            <person name="Cullen D."/>
            <person name="Martin F."/>
            <person name="Rosso M.-N."/>
            <person name="Henrissat B."/>
            <person name="Hibbett D."/>
            <person name="Martinez A.T."/>
            <person name="Grigoriev I.V."/>
        </authorList>
    </citation>
    <scope>NUCLEOTIDE SEQUENCE</scope>
    <source>
        <strain evidence="1">AH 40177</strain>
    </source>
</reference>
<name>A0A9P5PW78_9AGAR</name>
<sequence>MANSDAYLSQPRIEEQVHLEPNDLLYYLHLISEKEAQVQSFDGQIEELGRAHKARVSELKRQKDEYLIEISVLRNLCTPIRRIPLEILTKILEFSCLPPRDSLLRHYDIISTIATVSNVCVVWKRAAAANPKLWSVFCFDTISHSNLLKDIGWAREWFARSGSVPLDVHLELRSFEFSTTPLLECILELHHRIRVLEIAGAIGKFRPLLSSPLPFPLLEIFFIRLNEWWNVAGNTPMGYLFDHYSPHKIKSLLGAPRLQQITVNDLDCETTTMLALLVLPESLTSLSWAGALRSDIRLCADALGLCKNLVKLCIEASEPDVGFTESIHSILLPRLTSLDIVFRETKGKSLLHCFTTPLLENLTIIYHGRRYCDLITDLVSFRDRSKLDTVSMFSLQSHGANEDISCADWEMILSIFPSIRTLTIGPSDFNNRDTDLDRLIQVMTCTKDDCLLPKLTAFRLFHLYHRMNSLDMMPMVLSRVCPNDSISDNGQYDRKWLDKVILWGACFEEVAQHLSELPGLEVVYYTSIYQYGHEL</sequence>